<dbReference type="GO" id="GO:0016020">
    <property type="term" value="C:membrane"/>
    <property type="evidence" value="ECO:0007669"/>
    <property type="project" value="TreeGrafter"/>
</dbReference>
<dbReference type="Proteomes" id="UP000220034">
    <property type="component" value="Unassembled WGS sequence"/>
</dbReference>
<evidence type="ECO:0000259" key="2">
    <source>
        <dbReference type="Pfam" id="PF00561"/>
    </source>
</evidence>
<dbReference type="InterPro" id="IPR029058">
    <property type="entry name" value="AB_hydrolase_fold"/>
</dbReference>
<dbReference type="AlphaFoldDB" id="A0A2C9CTW0"/>
<dbReference type="OrthoDB" id="9804723at2"/>
<feature type="domain" description="AB hydrolase-1" evidence="2">
    <location>
        <begin position="22"/>
        <end position="253"/>
    </location>
</feature>
<dbReference type="EMBL" id="OCTN01000006">
    <property type="protein sequence ID" value="SOH94951.1"/>
    <property type="molecule type" value="Genomic_DNA"/>
</dbReference>
<dbReference type="InterPro" id="IPR000073">
    <property type="entry name" value="AB_hydrolase_1"/>
</dbReference>
<name>A0A2C9CTW0_9RHOB</name>
<organism evidence="3 4">
    <name type="scientific">Pontivivens marinum</name>
    <dbReference type="NCBI Taxonomy" id="1690039"/>
    <lineage>
        <taxon>Bacteria</taxon>
        <taxon>Pseudomonadati</taxon>
        <taxon>Pseudomonadota</taxon>
        <taxon>Alphaproteobacteria</taxon>
        <taxon>Rhodobacterales</taxon>
        <taxon>Paracoccaceae</taxon>
        <taxon>Pontivivens</taxon>
    </lineage>
</organism>
<dbReference type="Gene3D" id="3.40.50.1820">
    <property type="entry name" value="alpha/beta hydrolase"/>
    <property type="match status" value="1"/>
</dbReference>
<proteinExistence type="predicted"/>
<evidence type="ECO:0000313" key="3">
    <source>
        <dbReference type="EMBL" id="SOH94951.1"/>
    </source>
</evidence>
<dbReference type="SUPFAM" id="SSF53474">
    <property type="entry name" value="alpha/beta-Hydrolases"/>
    <property type="match status" value="1"/>
</dbReference>
<accession>A0A2C9CTW0</accession>
<keyword evidence="4" id="KW-1185">Reference proteome</keyword>
<dbReference type="PANTHER" id="PTHR43798:SF31">
    <property type="entry name" value="AB HYDROLASE SUPERFAMILY PROTEIN YCLE"/>
    <property type="match status" value="1"/>
</dbReference>
<evidence type="ECO:0000313" key="4">
    <source>
        <dbReference type="Proteomes" id="UP000220034"/>
    </source>
</evidence>
<dbReference type="InterPro" id="IPR050266">
    <property type="entry name" value="AB_hydrolase_sf"/>
</dbReference>
<dbReference type="RefSeq" id="WP_097931021.1">
    <property type="nucleotide sequence ID" value="NZ_OCTN01000006.1"/>
</dbReference>
<keyword evidence="1" id="KW-0378">Hydrolase</keyword>
<dbReference type="GO" id="GO:0016787">
    <property type="term" value="F:hydrolase activity"/>
    <property type="evidence" value="ECO:0007669"/>
    <property type="project" value="UniProtKB-KW"/>
</dbReference>
<dbReference type="PANTHER" id="PTHR43798">
    <property type="entry name" value="MONOACYLGLYCEROL LIPASE"/>
    <property type="match status" value="1"/>
</dbReference>
<evidence type="ECO:0000256" key="1">
    <source>
        <dbReference type="ARBA" id="ARBA00022801"/>
    </source>
</evidence>
<reference evidence="4" key="1">
    <citation type="submission" date="2017-09" db="EMBL/GenBank/DDBJ databases">
        <authorList>
            <person name="Varghese N."/>
            <person name="Submissions S."/>
        </authorList>
    </citation>
    <scope>NUCLEOTIDE SEQUENCE [LARGE SCALE GENOMIC DNA]</scope>
    <source>
        <strain evidence="4">C7</strain>
    </source>
</reference>
<dbReference type="Pfam" id="PF00561">
    <property type="entry name" value="Abhydrolase_1"/>
    <property type="match status" value="1"/>
</dbReference>
<protein>
    <submittedName>
        <fullName evidence="3">Pimeloyl-ACP methyl ester carboxylesterase</fullName>
    </submittedName>
</protein>
<sequence>MATISAPDGCRLYVEETGEGEPILFLHEFAGDHRSWEPQVRHFSRAHRCITFAARGYLPSDVPEEASRYSQEAALADAMAILDELKIEKAHIVGHSMGAYTALHIGLRYPDRCLSVSALGCGWGSTPGMREEAAKSCDSIAELFRENSITEAAAVYARFPMRKTFEAKDPRGFAEFEGMLAEHSAQGSINTMLGLQKMRPTLLDMEEDLKSFVPPLLVVLGDEDHPCIDGSLLLKRTVPTAALAMIPRAGHTITTEEPAAVNAELEAVFAAVAQGSWMCHREAPEA</sequence>
<gene>
    <name evidence="3" type="ORF">SAMN06273572_106102</name>
</gene>